<keyword evidence="2" id="KW-1185">Reference proteome</keyword>
<dbReference type="Proteomes" id="UP000276133">
    <property type="component" value="Unassembled WGS sequence"/>
</dbReference>
<name>A0A3M7Q6R0_BRAPC</name>
<comment type="caution">
    <text evidence="1">The sequence shown here is derived from an EMBL/GenBank/DDBJ whole genome shotgun (WGS) entry which is preliminary data.</text>
</comment>
<gene>
    <name evidence="1" type="ORF">BpHYR1_037483</name>
</gene>
<dbReference type="AlphaFoldDB" id="A0A3M7Q6R0"/>
<sequence>MNDRSSDLSKFRYSLKTDYKIKLNINMKRKNKTPQFILSRNVNECFETDESIFFFIITPLFHIKYKKYTLFFYKKRCYHLRSVYKTTHENN</sequence>
<proteinExistence type="predicted"/>
<accession>A0A3M7Q6R0</accession>
<evidence type="ECO:0000313" key="2">
    <source>
        <dbReference type="Proteomes" id="UP000276133"/>
    </source>
</evidence>
<evidence type="ECO:0000313" key="1">
    <source>
        <dbReference type="EMBL" id="RNA06638.1"/>
    </source>
</evidence>
<protein>
    <submittedName>
        <fullName evidence="1">Uncharacterized protein</fullName>
    </submittedName>
</protein>
<dbReference type="EMBL" id="REGN01007326">
    <property type="protein sequence ID" value="RNA06638.1"/>
    <property type="molecule type" value="Genomic_DNA"/>
</dbReference>
<organism evidence="1 2">
    <name type="scientific">Brachionus plicatilis</name>
    <name type="common">Marine rotifer</name>
    <name type="synonym">Brachionus muelleri</name>
    <dbReference type="NCBI Taxonomy" id="10195"/>
    <lineage>
        <taxon>Eukaryota</taxon>
        <taxon>Metazoa</taxon>
        <taxon>Spiralia</taxon>
        <taxon>Gnathifera</taxon>
        <taxon>Rotifera</taxon>
        <taxon>Eurotatoria</taxon>
        <taxon>Monogononta</taxon>
        <taxon>Pseudotrocha</taxon>
        <taxon>Ploima</taxon>
        <taxon>Brachionidae</taxon>
        <taxon>Brachionus</taxon>
    </lineage>
</organism>
<reference evidence="1 2" key="1">
    <citation type="journal article" date="2018" name="Sci. Rep.">
        <title>Genomic signatures of local adaptation to the degree of environmental predictability in rotifers.</title>
        <authorList>
            <person name="Franch-Gras L."/>
            <person name="Hahn C."/>
            <person name="Garcia-Roger E.M."/>
            <person name="Carmona M.J."/>
            <person name="Serra M."/>
            <person name="Gomez A."/>
        </authorList>
    </citation>
    <scope>NUCLEOTIDE SEQUENCE [LARGE SCALE GENOMIC DNA]</scope>
    <source>
        <strain evidence="1">HYR1</strain>
    </source>
</reference>